<dbReference type="AlphaFoldDB" id="A0A5C6BJ20"/>
<keyword evidence="2" id="KW-1185">Reference proteome</keyword>
<reference evidence="1 2" key="1">
    <citation type="submission" date="2019-02" db="EMBL/GenBank/DDBJ databases">
        <title>Deep-cultivation of Planctomycetes and their phenomic and genomic characterization uncovers novel biology.</title>
        <authorList>
            <person name="Wiegand S."/>
            <person name="Jogler M."/>
            <person name="Boedeker C."/>
            <person name="Pinto D."/>
            <person name="Vollmers J."/>
            <person name="Rivas-Marin E."/>
            <person name="Kohn T."/>
            <person name="Peeters S.H."/>
            <person name="Heuer A."/>
            <person name="Rast P."/>
            <person name="Oberbeckmann S."/>
            <person name="Bunk B."/>
            <person name="Jeske O."/>
            <person name="Meyerdierks A."/>
            <person name="Storesund J.E."/>
            <person name="Kallscheuer N."/>
            <person name="Luecker S."/>
            <person name="Lage O.M."/>
            <person name="Pohl T."/>
            <person name="Merkel B.J."/>
            <person name="Hornburger P."/>
            <person name="Mueller R.-W."/>
            <person name="Bruemmer F."/>
            <person name="Labrenz M."/>
            <person name="Spormann A.M."/>
            <person name="Op Den Camp H."/>
            <person name="Overmann J."/>
            <person name="Amann R."/>
            <person name="Jetten M.S.M."/>
            <person name="Mascher T."/>
            <person name="Medema M.H."/>
            <person name="Devos D.P."/>
            <person name="Kaster A.-K."/>
            <person name="Ovreas L."/>
            <person name="Rohde M."/>
            <person name="Galperin M.Y."/>
            <person name="Jogler C."/>
        </authorList>
    </citation>
    <scope>NUCLEOTIDE SEQUENCE [LARGE SCALE GENOMIC DNA]</scope>
    <source>
        <strain evidence="1 2">CA54</strain>
    </source>
</reference>
<gene>
    <name evidence="1" type="ORF">CA54_04860</name>
</gene>
<sequence>MAKSSKKPQPVLPKDALTRVSVGHSFAEYDTLLENKWAFVNTPAMAQAVESTGEKCLFVGRRGTGKTAITRFVESNKRATIIHPQTLSSANLPDGIDKFKDTRQRPFTSIVHAFKRTLLLEFLAAWIRNGDVNEYEFVGDVKRESRLLQEEDFDFKLVAILEEYEHASKSEKEWLKYLRRVKALALGMGNLSEGIAKHRILIDRVDEDWDGSDKAIVMLMALMHAAVQLNIEVSFARTMVFCRENIFERVREIDNEFARLETWIVSLDWTRELLLQLVERRLLVPFNTRTPLGGPTWDHFFELENGVSSYEWVFEQCQHRPRDVLMYVDYAIDGARARRHNQVQIEDLHEAKKKFSDSRLKDLGDEYSENFHQIQLVLARFFGLTTCYTIAAIRDIIAALIADEQIKTACGKWIYANSAPESFIGLLFDIGFIGIRNPSANIVYRSHGARAKALPKIDDHTQIEIHPTFHDALQLRDSVLTELKDATLREVGILLDIPGSIDLVEYQDKLDSLAEELSTLPKGEKHATEYEDVVGQVIKYSLFHVLTNLEPQSPGKKGRVRRDWIAANVAHAGFWNMVRNRYGATQVVFECKNYETLDSSDFQQMGYYLSRPIGGFGVIAFRGEIKNHYYEHIQRIANQQNGNAIVVLLGDRDLRVFIRQARNGGVKDGHIQDIYDKTVRKIS</sequence>
<dbReference type="Proteomes" id="UP000320735">
    <property type="component" value="Unassembled WGS sequence"/>
</dbReference>
<organism evidence="1 2">
    <name type="scientific">Symmachiella macrocystis</name>
    <dbReference type="NCBI Taxonomy" id="2527985"/>
    <lineage>
        <taxon>Bacteria</taxon>
        <taxon>Pseudomonadati</taxon>
        <taxon>Planctomycetota</taxon>
        <taxon>Planctomycetia</taxon>
        <taxon>Planctomycetales</taxon>
        <taxon>Planctomycetaceae</taxon>
        <taxon>Symmachiella</taxon>
    </lineage>
</organism>
<protein>
    <submittedName>
        <fullName evidence="1">Uncharacterized protein</fullName>
    </submittedName>
</protein>
<evidence type="ECO:0000313" key="2">
    <source>
        <dbReference type="Proteomes" id="UP000320735"/>
    </source>
</evidence>
<dbReference type="NCBIfam" id="NF047389">
    <property type="entry name" value="ATPase_Sll1717"/>
    <property type="match status" value="1"/>
</dbReference>
<dbReference type="EMBL" id="SJPP01000001">
    <property type="protein sequence ID" value="TWU11677.1"/>
    <property type="molecule type" value="Genomic_DNA"/>
</dbReference>
<comment type="caution">
    <text evidence="1">The sequence shown here is derived from an EMBL/GenBank/DDBJ whole genome shotgun (WGS) entry which is preliminary data.</text>
</comment>
<dbReference type="InterPro" id="IPR059206">
    <property type="entry name" value="Sll1717-like"/>
</dbReference>
<proteinExistence type="predicted"/>
<name>A0A5C6BJ20_9PLAN</name>
<accession>A0A5C6BJ20</accession>
<dbReference type="RefSeq" id="WP_146369251.1">
    <property type="nucleotide sequence ID" value="NZ_SJPP01000001.1"/>
</dbReference>
<dbReference type="OrthoDB" id="9179688at2"/>
<evidence type="ECO:0000313" key="1">
    <source>
        <dbReference type="EMBL" id="TWU11677.1"/>
    </source>
</evidence>